<protein>
    <submittedName>
        <fullName evidence="8 9">Beta chain of the tetrameric hemoglobin, putative</fullName>
    </submittedName>
</protein>
<keyword evidence="10" id="KW-1185">Reference proteome</keyword>
<reference evidence="9" key="2">
    <citation type="submission" date="2020-05" db="UniProtKB">
        <authorList>
            <consortium name="EnsemblMetazoa"/>
        </authorList>
    </citation>
    <scope>IDENTIFICATION</scope>
    <source>
        <strain evidence="9">wikel</strain>
    </source>
</reference>
<evidence type="ECO:0000313" key="8">
    <source>
        <dbReference type="EMBL" id="EEC16341.1"/>
    </source>
</evidence>
<dbReference type="GO" id="GO:0020037">
    <property type="term" value="F:heme binding"/>
    <property type="evidence" value="ECO:0007669"/>
    <property type="project" value="InterPro"/>
</dbReference>
<proteinExistence type="inferred from homology"/>
<dbReference type="InterPro" id="IPR012292">
    <property type="entry name" value="Globin/Proto"/>
</dbReference>
<dbReference type="AlphaFoldDB" id="B7QBW9"/>
<name>B7QBW9_IXOSC</name>
<dbReference type="Pfam" id="PF00042">
    <property type="entry name" value="Globin"/>
    <property type="match status" value="1"/>
</dbReference>
<organism>
    <name type="scientific">Ixodes scapularis</name>
    <name type="common">Black-legged tick</name>
    <name type="synonym">Deer tick</name>
    <dbReference type="NCBI Taxonomy" id="6945"/>
    <lineage>
        <taxon>Eukaryota</taxon>
        <taxon>Metazoa</taxon>
        <taxon>Ecdysozoa</taxon>
        <taxon>Arthropoda</taxon>
        <taxon>Chelicerata</taxon>
        <taxon>Arachnida</taxon>
        <taxon>Acari</taxon>
        <taxon>Parasitiformes</taxon>
        <taxon>Ixodida</taxon>
        <taxon>Ixodoidea</taxon>
        <taxon>Ixodidae</taxon>
        <taxon>Ixodinae</taxon>
        <taxon>Ixodes</taxon>
    </lineage>
</organism>
<evidence type="ECO:0000256" key="1">
    <source>
        <dbReference type="ARBA" id="ARBA00022448"/>
    </source>
</evidence>
<dbReference type="EnsemblMetazoa" id="ISCW012561-RA">
    <property type="protein sequence ID" value="ISCW012561-PA"/>
    <property type="gene ID" value="ISCW012561"/>
</dbReference>
<evidence type="ECO:0000313" key="9">
    <source>
        <dbReference type="EnsemblMetazoa" id="ISCW012561-PA"/>
    </source>
</evidence>
<dbReference type="Proteomes" id="UP000001555">
    <property type="component" value="Unassembled WGS sequence"/>
</dbReference>
<comment type="similarity">
    <text evidence="6">Belongs to the globin family.</text>
</comment>
<dbReference type="GO" id="GO:0005344">
    <property type="term" value="F:oxygen carrier activity"/>
    <property type="evidence" value="ECO:0007669"/>
    <property type="project" value="UniProtKB-KW"/>
</dbReference>
<dbReference type="GO" id="GO:0019825">
    <property type="term" value="F:oxygen binding"/>
    <property type="evidence" value="ECO:0007669"/>
    <property type="project" value="InterPro"/>
</dbReference>
<dbReference type="HOGENOM" id="CLU_003827_13_1_1"/>
<evidence type="ECO:0000256" key="4">
    <source>
        <dbReference type="ARBA" id="ARBA00022723"/>
    </source>
</evidence>
<dbReference type="CDD" id="cd01040">
    <property type="entry name" value="Mb-like"/>
    <property type="match status" value="1"/>
</dbReference>
<feature type="domain" description="Globin" evidence="7">
    <location>
        <begin position="17"/>
        <end position="165"/>
    </location>
</feature>
<dbReference type="Gene3D" id="1.10.490.10">
    <property type="entry name" value="Globins"/>
    <property type="match status" value="1"/>
</dbReference>
<dbReference type="PaxDb" id="6945-B7QBW9"/>
<dbReference type="OrthoDB" id="436496at2759"/>
<dbReference type="InterPro" id="IPR009050">
    <property type="entry name" value="Globin-like_sf"/>
</dbReference>
<evidence type="ECO:0000256" key="6">
    <source>
        <dbReference type="RuleBase" id="RU000356"/>
    </source>
</evidence>
<dbReference type="SUPFAM" id="SSF46458">
    <property type="entry name" value="Globin-like"/>
    <property type="match status" value="1"/>
</dbReference>
<keyword evidence="2 6" id="KW-0349">Heme</keyword>
<dbReference type="VEuPathDB" id="VectorBase:ISCW012561"/>
<evidence type="ECO:0000256" key="5">
    <source>
        <dbReference type="ARBA" id="ARBA00023004"/>
    </source>
</evidence>
<keyword evidence="5" id="KW-0408">Iron</keyword>
<dbReference type="EMBL" id="ABJB010934299">
    <property type="status" value="NOT_ANNOTATED_CDS"/>
    <property type="molecule type" value="Genomic_DNA"/>
</dbReference>
<accession>B7QBW9</accession>
<keyword evidence="3 6" id="KW-0561">Oxygen transport</keyword>
<evidence type="ECO:0000256" key="3">
    <source>
        <dbReference type="ARBA" id="ARBA00022621"/>
    </source>
</evidence>
<dbReference type="InParanoid" id="B7QBW9"/>
<dbReference type="VEuPathDB" id="VectorBase:ISCI012561"/>
<dbReference type="STRING" id="6945.B7QBW9"/>
<dbReference type="GO" id="GO:0046872">
    <property type="term" value="F:metal ion binding"/>
    <property type="evidence" value="ECO:0007669"/>
    <property type="project" value="UniProtKB-KW"/>
</dbReference>
<evidence type="ECO:0000259" key="7">
    <source>
        <dbReference type="PROSITE" id="PS01033"/>
    </source>
</evidence>
<keyword evidence="1 6" id="KW-0813">Transport</keyword>
<evidence type="ECO:0000313" key="10">
    <source>
        <dbReference type="Proteomes" id="UP000001555"/>
    </source>
</evidence>
<sequence>MGNELGANTQHRDTITEMTSQEKHVVRDTWAIFKKEVQTSGVAIFVVLFFKHPAYQKLFVAFAADPIAELPQNPRAIAHALTVAYAITSIIDTLDEPETSAELVRKVATNHVRHPTISGAQFEHMGQAVVEVLAEKLGSAMNHQAVGSWQKFFAFVVRVSQGVFKKRPFRKARSEDT</sequence>
<dbReference type="PROSITE" id="PS01033">
    <property type="entry name" value="GLOBIN"/>
    <property type="match status" value="1"/>
</dbReference>
<dbReference type="InterPro" id="IPR000971">
    <property type="entry name" value="Globin"/>
</dbReference>
<keyword evidence="4" id="KW-0479">Metal-binding</keyword>
<dbReference type="PANTHER" id="PTHR47217">
    <property type="entry name" value="GLOBIN-LIKE PROTEIN"/>
    <property type="match status" value="1"/>
</dbReference>
<dbReference type="InterPro" id="IPR044399">
    <property type="entry name" value="Mb-like_M"/>
</dbReference>
<dbReference type="EMBL" id="DS903676">
    <property type="protein sequence ID" value="EEC16341.1"/>
    <property type="molecule type" value="Genomic_DNA"/>
</dbReference>
<evidence type="ECO:0000256" key="2">
    <source>
        <dbReference type="ARBA" id="ARBA00022617"/>
    </source>
</evidence>
<gene>
    <name evidence="8" type="ORF">IscW_ISCW012561</name>
</gene>
<dbReference type="VEuPathDB" id="VectorBase:ISCP_025428"/>
<reference evidence="8 10" key="1">
    <citation type="submission" date="2008-03" db="EMBL/GenBank/DDBJ databases">
        <title>Annotation of Ixodes scapularis.</title>
        <authorList>
            <consortium name="Ixodes scapularis Genome Project Consortium"/>
            <person name="Caler E."/>
            <person name="Hannick L.I."/>
            <person name="Bidwell S."/>
            <person name="Joardar V."/>
            <person name="Thiagarajan M."/>
            <person name="Amedeo P."/>
            <person name="Galinsky K.J."/>
            <person name="Schobel S."/>
            <person name="Inman J."/>
            <person name="Hostetler J."/>
            <person name="Miller J."/>
            <person name="Hammond M."/>
            <person name="Megy K."/>
            <person name="Lawson D."/>
            <person name="Kodira C."/>
            <person name="Sutton G."/>
            <person name="Meyer J."/>
            <person name="Hill C.A."/>
            <person name="Birren B."/>
            <person name="Nene V."/>
            <person name="Collins F."/>
            <person name="Alarcon-Chaidez F."/>
            <person name="Wikel S."/>
            <person name="Strausberg R."/>
        </authorList>
    </citation>
    <scope>NUCLEOTIDE SEQUENCE [LARGE SCALE GENOMIC DNA]</scope>
    <source>
        <strain evidence="10">Wikel</strain>
        <strain evidence="8">Wikel colony</strain>
    </source>
</reference>
<dbReference type="PANTHER" id="PTHR47217:SF1">
    <property type="entry name" value="GLOBIN-LIKE PROTEIN"/>
    <property type="match status" value="1"/>
</dbReference>